<dbReference type="AlphaFoldDB" id="A0A445BP34"/>
<comment type="caution">
    <text evidence="2">The sequence shown here is derived from an EMBL/GenBank/DDBJ whole genome shotgun (WGS) entry which is preliminary data.</text>
</comment>
<evidence type="ECO:0000256" key="1">
    <source>
        <dbReference type="SAM" id="MobiDB-lite"/>
    </source>
</evidence>
<protein>
    <recommendedName>
        <fullName evidence="5">Root hair defective 3 GTP-binding protein</fullName>
    </recommendedName>
</protein>
<dbReference type="EMBL" id="SDMP01000009">
    <property type="protein sequence ID" value="RYR40438.1"/>
    <property type="molecule type" value="Genomic_DNA"/>
</dbReference>
<dbReference type="STRING" id="3818.A0A445BP34"/>
<evidence type="ECO:0000313" key="4">
    <source>
        <dbReference type="Proteomes" id="UP000289738"/>
    </source>
</evidence>
<gene>
    <name evidence="2" type="ORF">Ahy_A09g046192</name>
    <name evidence="3" type="ORF">Ahy_A09g046193</name>
</gene>
<feature type="region of interest" description="Disordered" evidence="1">
    <location>
        <begin position="30"/>
        <end position="84"/>
    </location>
</feature>
<proteinExistence type="predicted"/>
<evidence type="ECO:0000313" key="2">
    <source>
        <dbReference type="EMBL" id="RYR40438.1"/>
    </source>
</evidence>
<dbReference type="Proteomes" id="UP000289738">
    <property type="component" value="Chromosome A09"/>
</dbReference>
<organism evidence="2 4">
    <name type="scientific">Arachis hypogaea</name>
    <name type="common">Peanut</name>
    <dbReference type="NCBI Taxonomy" id="3818"/>
    <lineage>
        <taxon>Eukaryota</taxon>
        <taxon>Viridiplantae</taxon>
        <taxon>Streptophyta</taxon>
        <taxon>Embryophyta</taxon>
        <taxon>Tracheophyta</taxon>
        <taxon>Spermatophyta</taxon>
        <taxon>Magnoliopsida</taxon>
        <taxon>eudicotyledons</taxon>
        <taxon>Gunneridae</taxon>
        <taxon>Pentapetalae</taxon>
        <taxon>rosids</taxon>
        <taxon>fabids</taxon>
        <taxon>Fabales</taxon>
        <taxon>Fabaceae</taxon>
        <taxon>Papilionoideae</taxon>
        <taxon>50 kb inversion clade</taxon>
        <taxon>dalbergioids sensu lato</taxon>
        <taxon>Dalbergieae</taxon>
        <taxon>Pterocarpus clade</taxon>
        <taxon>Arachis</taxon>
    </lineage>
</organism>
<accession>A0A445BP34</accession>
<reference evidence="2 4" key="1">
    <citation type="submission" date="2019-01" db="EMBL/GenBank/DDBJ databases">
        <title>Sequencing of cultivated peanut Arachis hypogaea provides insights into genome evolution and oil improvement.</title>
        <authorList>
            <person name="Chen X."/>
        </authorList>
    </citation>
    <scope>NUCLEOTIDE SEQUENCE [LARGE SCALE GENOMIC DNA]</scope>
    <source>
        <strain evidence="4">cv. Fuhuasheng</strain>
        <strain evidence="2">GDAAS-fuhuasheng2018</strain>
        <tissue evidence="2">Leaves</tissue>
    </source>
</reference>
<evidence type="ECO:0000313" key="3">
    <source>
        <dbReference type="EMBL" id="RYR40439.1"/>
    </source>
</evidence>
<dbReference type="EMBL" id="SDMP01000009">
    <property type="protein sequence ID" value="RYR40439.1"/>
    <property type="molecule type" value="Genomic_DNA"/>
</dbReference>
<name>A0A445BP34_ARAHY</name>
<sequence length="84" mass="9029">MMSKMVLPGLLSLSTKFVPTVMNLMKKLADEGADNNTRRNPPKGDYKAANDGSAASSSSSSNVTLLDNGTKHNRTEYSSSSKFE</sequence>
<keyword evidence="4" id="KW-1185">Reference proteome</keyword>
<evidence type="ECO:0008006" key="5">
    <source>
        <dbReference type="Google" id="ProtNLM"/>
    </source>
</evidence>